<proteinExistence type="predicted"/>
<organism evidence="1 2">
    <name type="scientific">Desulforapulum autotrophicum (strain ATCC 43914 / DSM 3382 / VKM B-1955 / HRM2)</name>
    <name type="common">Desulfobacterium autotrophicum</name>
    <dbReference type="NCBI Taxonomy" id="177437"/>
    <lineage>
        <taxon>Bacteria</taxon>
        <taxon>Pseudomonadati</taxon>
        <taxon>Thermodesulfobacteriota</taxon>
        <taxon>Desulfobacteria</taxon>
        <taxon>Desulfobacterales</taxon>
        <taxon>Desulfobacteraceae</taxon>
        <taxon>Desulforapulum</taxon>
    </lineage>
</organism>
<name>C0QFS4_DESAH</name>
<sequence>MCESNVYIKNNGTETLVMENVAAITPCGENRFLLRGLLGDSQEVDGTIEDINLMAHKIVLRAQ</sequence>
<protein>
    <recommendedName>
        <fullName evidence="3">CooT family nickel-binding protein</fullName>
    </recommendedName>
</protein>
<evidence type="ECO:0008006" key="3">
    <source>
        <dbReference type="Google" id="ProtNLM"/>
    </source>
</evidence>
<dbReference type="InterPro" id="IPR019300">
    <property type="entry name" value="CooT"/>
</dbReference>
<gene>
    <name evidence="1" type="ordered locus">HRM2_23970</name>
</gene>
<evidence type="ECO:0000313" key="1">
    <source>
        <dbReference type="EMBL" id="ACN15492.1"/>
    </source>
</evidence>
<accession>C0QFS4</accession>
<evidence type="ECO:0000313" key="2">
    <source>
        <dbReference type="Proteomes" id="UP000000442"/>
    </source>
</evidence>
<reference evidence="1 2" key="1">
    <citation type="journal article" date="2009" name="Environ. Microbiol.">
        <title>Genome sequence of Desulfobacterium autotrophicum HRM2, a marine sulfate reducer oxidizing organic carbon completely to carbon dioxide.</title>
        <authorList>
            <person name="Strittmatter A.W."/>
            <person name="Liesegang H."/>
            <person name="Rabus R."/>
            <person name="Decker I."/>
            <person name="Amann J."/>
            <person name="Andres S."/>
            <person name="Henne A."/>
            <person name="Fricke W.F."/>
            <person name="Martinez-Arias R."/>
            <person name="Bartels D."/>
            <person name="Goesmann A."/>
            <person name="Krause L."/>
            <person name="Puehler A."/>
            <person name="Klenk H.P."/>
            <person name="Richter M."/>
            <person name="Schuler M."/>
            <person name="Gloeckner F.O."/>
            <person name="Meyerdierks A."/>
            <person name="Gottschalk G."/>
            <person name="Amann R."/>
        </authorList>
    </citation>
    <scope>NUCLEOTIDE SEQUENCE [LARGE SCALE GENOMIC DNA]</scope>
    <source>
        <strain evidence="2">ATCC 43914 / DSM 3382 / HRM2</strain>
    </source>
</reference>
<dbReference type="Pfam" id="PF10133">
    <property type="entry name" value="CooT"/>
    <property type="match status" value="1"/>
</dbReference>
<dbReference type="Proteomes" id="UP000000442">
    <property type="component" value="Chromosome"/>
</dbReference>
<dbReference type="KEGG" id="dat:HRM2_23970"/>
<dbReference type="STRING" id="177437.HRM2_23970"/>
<keyword evidence="2" id="KW-1185">Reference proteome</keyword>
<dbReference type="AlphaFoldDB" id="C0QFS4"/>
<dbReference type="OrthoDB" id="5422162at2"/>
<dbReference type="RefSeq" id="WP_015904257.1">
    <property type="nucleotide sequence ID" value="NC_012108.1"/>
</dbReference>
<dbReference type="eggNOG" id="COG1532">
    <property type="taxonomic scope" value="Bacteria"/>
</dbReference>
<dbReference type="HOGENOM" id="CLU_200895_0_0_7"/>
<dbReference type="EMBL" id="CP001087">
    <property type="protein sequence ID" value="ACN15492.1"/>
    <property type="molecule type" value="Genomic_DNA"/>
</dbReference>